<accession>D6U7J5</accession>
<dbReference type="AlphaFoldDB" id="D6U7J5"/>
<protein>
    <submittedName>
        <fullName evidence="2">Uncharacterized protein</fullName>
    </submittedName>
</protein>
<dbReference type="InParanoid" id="D6U7J5"/>
<evidence type="ECO:0000313" key="2">
    <source>
        <dbReference type="EMBL" id="EFH79856.1"/>
    </source>
</evidence>
<gene>
    <name evidence="2" type="ORF">Krac_0372</name>
</gene>
<sequence length="74" mass="8340">MEPNERELVGRQCPFLGVLPVRTRATALLAWECGLSMRAEQLEQRYEDAEFPAHTQDKTPGFVTRPAPVSVPLM</sequence>
<dbReference type="Proteomes" id="UP000004508">
    <property type="component" value="Unassembled WGS sequence"/>
</dbReference>
<keyword evidence="3" id="KW-1185">Reference proteome</keyword>
<comment type="caution">
    <text evidence="2">The sequence shown here is derived from an EMBL/GenBank/DDBJ whole genome shotgun (WGS) entry which is preliminary data.</text>
</comment>
<name>D6U7J5_KTERA</name>
<feature type="region of interest" description="Disordered" evidence="1">
    <location>
        <begin position="50"/>
        <end position="74"/>
    </location>
</feature>
<dbReference type="EMBL" id="ADVG01000005">
    <property type="protein sequence ID" value="EFH79856.1"/>
    <property type="molecule type" value="Genomic_DNA"/>
</dbReference>
<evidence type="ECO:0000313" key="3">
    <source>
        <dbReference type="Proteomes" id="UP000004508"/>
    </source>
</evidence>
<organism evidence="2 3">
    <name type="scientific">Ktedonobacter racemifer DSM 44963</name>
    <dbReference type="NCBI Taxonomy" id="485913"/>
    <lineage>
        <taxon>Bacteria</taxon>
        <taxon>Bacillati</taxon>
        <taxon>Chloroflexota</taxon>
        <taxon>Ktedonobacteria</taxon>
        <taxon>Ktedonobacterales</taxon>
        <taxon>Ktedonobacteraceae</taxon>
        <taxon>Ktedonobacter</taxon>
    </lineage>
</organism>
<proteinExistence type="predicted"/>
<evidence type="ECO:0000256" key="1">
    <source>
        <dbReference type="SAM" id="MobiDB-lite"/>
    </source>
</evidence>
<reference evidence="2 3" key="1">
    <citation type="journal article" date="2011" name="Stand. Genomic Sci.">
        <title>Non-contiguous finished genome sequence and contextual data of the filamentous soil bacterium Ktedonobacter racemifer type strain (SOSP1-21).</title>
        <authorList>
            <person name="Chang Y.J."/>
            <person name="Land M."/>
            <person name="Hauser L."/>
            <person name="Chertkov O."/>
            <person name="Del Rio T.G."/>
            <person name="Nolan M."/>
            <person name="Copeland A."/>
            <person name="Tice H."/>
            <person name="Cheng J.F."/>
            <person name="Lucas S."/>
            <person name="Han C."/>
            <person name="Goodwin L."/>
            <person name="Pitluck S."/>
            <person name="Ivanova N."/>
            <person name="Ovchinikova G."/>
            <person name="Pati A."/>
            <person name="Chen A."/>
            <person name="Palaniappan K."/>
            <person name="Mavromatis K."/>
            <person name="Liolios K."/>
            <person name="Brettin T."/>
            <person name="Fiebig A."/>
            <person name="Rohde M."/>
            <person name="Abt B."/>
            <person name="Goker M."/>
            <person name="Detter J.C."/>
            <person name="Woyke T."/>
            <person name="Bristow J."/>
            <person name="Eisen J.A."/>
            <person name="Markowitz V."/>
            <person name="Hugenholtz P."/>
            <person name="Kyrpides N.C."/>
            <person name="Klenk H.P."/>
            <person name="Lapidus A."/>
        </authorList>
    </citation>
    <scope>NUCLEOTIDE SEQUENCE [LARGE SCALE GENOMIC DNA]</scope>
    <source>
        <strain evidence="3">DSM 44963</strain>
    </source>
</reference>